<keyword evidence="15" id="KW-0812">Transmembrane</keyword>
<dbReference type="GO" id="GO:0008955">
    <property type="term" value="F:peptidoglycan glycosyltransferase activity"/>
    <property type="evidence" value="ECO:0007669"/>
    <property type="project" value="UniProtKB-EC"/>
</dbReference>
<evidence type="ECO:0000259" key="16">
    <source>
        <dbReference type="Pfam" id="PF00905"/>
    </source>
</evidence>
<keyword evidence="9" id="KW-0573">Peptidoglycan synthesis</keyword>
<evidence type="ECO:0000256" key="4">
    <source>
        <dbReference type="ARBA" id="ARBA00022670"/>
    </source>
</evidence>
<evidence type="ECO:0000256" key="7">
    <source>
        <dbReference type="ARBA" id="ARBA00022801"/>
    </source>
</evidence>
<evidence type="ECO:0000256" key="1">
    <source>
        <dbReference type="ARBA" id="ARBA00007090"/>
    </source>
</evidence>
<dbReference type="FunFam" id="1.10.3810.10:FF:000001">
    <property type="entry name" value="Penicillin-binding protein 1A"/>
    <property type="match status" value="1"/>
</dbReference>
<name>A0A318MFB7_9BIFI</name>
<dbReference type="AlphaFoldDB" id="A0A318MFB7"/>
<feature type="compositionally biased region" description="Basic and acidic residues" evidence="14">
    <location>
        <begin position="26"/>
        <end position="40"/>
    </location>
</feature>
<dbReference type="GO" id="GO:0009002">
    <property type="term" value="F:serine-type D-Ala-D-Ala carboxypeptidase activity"/>
    <property type="evidence" value="ECO:0007669"/>
    <property type="project" value="UniProtKB-EC"/>
</dbReference>
<keyword evidence="15" id="KW-0472">Membrane</keyword>
<dbReference type="EMBL" id="QGLK01000005">
    <property type="protein sequence ID" value="PXY86698.1"/>
    <property type="molecule type" value="Genomic_DNA"/>
</dbReference>
<dbReference type="Proteomes" id="UP000248128">
    <property type="component" value="Unassembled WGS sequence"/>
</dbReference>
<evidence type="ECO:0000256" key="11">
    <source>
        <dbReference type="ARBA" id="ARBA00023316"/>
    </source>
</evidence>
<dbReference type="InterPro" id="IPR012338">
    <property type="entry name" value="Beta-lactam/transpept-like"/>
</dbReference>
<feature type="region of interest" description="Disordered" evidence="14">
    <location>
        <begin position="654"/>
        <end position="681"/>
    </location>
</feature>
<evidence type="ECO:0000256" key="9">
    <source>
        <dbReference type="ARBA" id="ARBA00022984"/>
    </source>
</evidence>
<gene>
    <name evidence="18" type="ORF">DKK74_07760</name>
</gene>
<evidence type="ECO:0000256" key="13">
    <source>
        <dbReference type="ARBA" id="ARBA00049902"/>
    </source>
</evidence>
<evidence type="ECO:0000256" key="2">
    <source>
        <dbReference type="ARBA" id="ARBA00007739"/>
    </source>
</evidence>
<dbReference type="GO" id="GO:0030288">
    <property type="term" value="C:outer membrane-bounded periplasmic space"/>
    <property type="evidence" value="ECO:0007669"/>
    <property type="project" value="TreeGrafter"/>
</dbReference>
<evidence type="ECO:0000256" key="10">
    <source>
        <dbReference type="ARBA" id="ARBA00023268"/>
    </source>
</evidence>
<evidence type="ECO:0000313" key="18">
    <source>
        <dbReference type="EMBL" id="PXY86698.1"/>
    </source>
</evidence>
<accession>A0A318MFB7</accession>
<dbReference type="GO" id="GO:0006508">
    <property type="term" value="P:proteolysis"/>
    <property type="evidence" value="ECO:0007669"/>
    <property type="project" value="UniProtKB-KW"/>
</dbReference>
<evidence type="ECO:0000256" key="8">
    <source>
        <dbReference type="ARBA" id="ARBA00022960"/>
    </source>
</evidence>
<dbReference type="InterPro" id="IPR023346">
    <property type="entry name" value="Lysozyme-like_dom_sf"/>
</dbReference>
<evidence type="ECO:0000313" key="19">
    <source>
        <dbReference type="Proteomes" id="UP000248128"/>
    </source>
</evidence>
<reference evidence="18 19" key="1">
    <citation type="submission" date="2018-05" db="EMBL/GenBank/DDBJ databases">
        <title>Reference genomes for bee gut microbiota database.</title>
        <authorList>
            <person name="Ellegaard K.M."/>
        </authorList>
    </citation>
    <scope>NUCLEOTIDE SEQUENCE [LARGE SCALE GENOMIC DNA]</scope>
    <source>
        <strain evidence="18 19">ESL0199</strain>
    </source>
</reference>
<keyword evidence="7" id="KW-0378">Hydrolase</keyword>
<keyword evidence="4" id="KW-0645">Protease</keyword>
<evidence type="ECO:0000256" key="3">
    <source>
        <dbReference type="ARBA" id="ARBA00022645"/>
    </source>
</evidence>
<feature type="transmembrane region" description="Helical" evidence="15">
    <location>
        <begin position="56"/>
        <end position="80"/>
    </location>
</feature>
<feature type="domain" description="Glycosyl transferase family 51" evidence="17">
    <location>
        <begin position="106"/>
        <end position="277"/>
    </location>
</feature>
<dbReference type="Pfam" id="PF00905">
    <property type="entry name" value="Transpeptidase"/>
    <property type="match status" value="1"/>
</dbReference>
<dbReference type="PANTHER" id="PTHR32282:SF34">
    <property type="entry name" value="PENICILLIN-BINDING PROTEIN 1A"/>
    <property type="match status" value="1"/>
</dbReference>
<keyword evidence="6" id="KW-0808">Transferase</keyword>
<evidence type="ECO:0000256" key="6">
    <source>
        <dbReference type="ARBA" id="ARBA00022679"/>
    </source>
</evidence>
<keyword evidence="3" id="KW-0121">Carboxypeptidase</keyword>
<feature type="domain" description="Penicillin-binding protein transpeptidase" evidence="16">
    <location>
        <begin position="376"/>
        <end position="607"/>
    </location>
</feature>
<comment type="catalytic activity">
    <reaction evidence="12">
        <text>Preferential cleavage: (Ac)2-L-Lys-D-Ala-|-D-Ala. Also transpeptidation of peptidyl-alanyl moieties that are N-acyl substituents of D-alanine.</text>
        <dbReference type="EC" id="3.4.16.4"/>
    </reaction>
</comment>
<evidence type="ECO:0000259" key="17">
    <source>
        <dbReference type="Pfam" id="PF00912"/>
    </source>
</evidence>
<keyword evidence="8" id="KW-0133">Cell shape</keyword>
<dbReference type="InterPro" id="IPR050396">
    <property type="entry name" value="Glycosyltr_51/Transpeptidase"/>
</dbReference>
<feature type="compositionally biased region" description="Gly residues" evidence="14">
    <location>
        <begin position="711"/>
        <end position="725"/>
    </location>
</feature>
<evidence type="ECO:0000256" key="15">
    <source>
        <dbReference type="SAM" id="Phobius"/>
    </source>
</evidence>
<comment type="caution">
    <text evidence="18">The sequence shown here is derived from an EMBL/GenBank/DDBJ whole genome shotgun (WGS) entry which is preliminary data.</text>
</comment>
<proteinExistence type="inferred from homology"/>
<dbReference type="SUPFAM" id="SSF56601">
    <property type="entry name" value="beta-lactamase/transpeptidase-like"/>
    <property type="match status" value="1"/>
</dbReference>
<keyword evidence="15" id="KW-1133">Transmembrane helix</keyword>
<dbReference type="Pfam" id="PF00912">
    <property type="entry name" value="Transgly"/>
    <property type="match status" value="1"/>
</dbReference>
<feature type="compositionally biased region" description="Polar residues" evidence="14">
    <location>
        <begin position="1"/>
        <end position="20"/>
    </location>
</feature>
<feature type="compositionally biased region" description="Polar residues" evidence="14">
    <location>
        <begin position="696"/>
        <end position="705"/>
    </location>
</feature>
<feature type="region of interest" description="Disordered" evidence="14">
    <location>
        <begin position="1"/>
        <end position="52"/>
    </location>
</feature>
<dbReference type="GO" id="GO:0071555">
    <property type="term" value="P:cell wall organization"/>
    <property type="evidence" value="ECO:0007669"/>
    <property type="project" value="UniProtKB-KW"/>
</dbReference>
<dbReference type="SUPFAM" id="SSF53955">
    <property type="entry name" value="Lysozyme-like"/>
    <property type="match status" value="1"/>
</dbReference>
<keyword evidence="10" id="KW-0511">Multifunctional enzyme</keyword>
<sequence>MANQTRSVSSTSPARRTQSGARGGRNRADRLTSRHADRNHRGGGPRRGRPHKSHRVLKWTLALLGLVLVAGAAAFAYLYLTTEIIPPEKQALAQKTTVYYADGTTPIGTYANQNREIINCAVLPKYVGNAVVASENRTFYKDNGIDLKGISRALLNNVTKGTRQGGSTITQQYAERYYLGETTSYKGKLREAILSLKISRTEDKDTVLCNYLNTIYFGRGAYGIQAAAQNYFGKDAKDLTMPESAMLAGIIPAPTSWDPAVNPKQAESRFHRVLAIMEEDHYISHQDRAGAQMPQTIKYMPQNVYQGPNGYLLRMVRNELSSGKKAPFTADDLDTGGYRIITTIQKDKQDLMFQVASPSTGNKHLPPTLQIGGLSVDPKTGAIISLYAGDDYLTHQLNNVDQATFQVGSTMKAYTLLGAIQDGVSLNTVFNGNSPRTFSSVGKSVANAGNVSYGYINLYSAFANSVNTVFMDLGEHVTSRKVAQVAHTAGITGKIDDTTTFDTLGVDALTVYDVTQGYATLANGGQRPKLHLVAQVKDAKDQELYTAAIQSDQVFNAEQVALLQKAMTTTVQRGTASYARSLGRPIAGKTGTANDQTAISFIGFTPSLLTTFAIWNQGQDGSALKVPDRYQNDFYTVQLFTQYMKSALGNSPIERFPDAEDHGKVGGPEGNWGSGSWKSSNSYRPNREYSYGYSYAPQQRYQRQNSEQGQSGSGSGSGAGTGGGTENDSNSGTVEGGDKGSTQGNSEGEPSQQ</sequence>
<dbReference type="RefSeq" id="WP_110413520.1">
    <property type="nucleotide sequence ID" value="NZ_QGLK01000005.1"/>
</dbReference>
<dbReference type="GO" id="GO:0009252">
    <property type="term" value="P:peptidoglycan biosynthetic process"/>
    <property type="evidence" value="ECO:0007669"/>
    <property type="project" value="UniProtKB-KW"/>
</dbReference>
<dbReference type="GO" id="GO:0008658">
    <property type="term" value="F:penicillin binding"/>
    <property type="evidence" value="ECO:0007669"/>
    <property type="project" value="InterPro"/>
</dbReference>
<dbReference type="Gene3D" id="3.40.710.10">
    <property type="entry name" value="DD-peptidase/beta-lactamase superfamily"/>
    <property type="match status" value="1"/>
</dbReference>
<dbReference type="PANTHER" id="PTHR32282">
    <property type="entry name" value="BINDING PROTEIN TRANSPEPTIDASE, PUTATIVE-RELATED"/>
    <property type="match status" value="1"/>
</dbReference>
<dbReference type="InterPro" id="IPR001264">
    <property type="entry name" value="Glyco_trans_51"/>
</dbReference>
<feature type="compositionally biased region" description="Basic residues" evidence="14">
    <location>
        <begin position="41"/>
        <end position="52"/>
    </location>
</feature>
<dbReference type="GO" id="GO:0008360">
    <property type="term" value="P:regulation of cell shape"/>
    <property type="evidence" value="ECO:0007669"/>
    <property type="project" value="UniProtKB-KW"/>
</dbReference>
<dbReference type="Gene3D" id="1.10.3810.10">
    <property type="entry name" value="Biosynthetic peptidoglycan transglycosylase-like"/>
    <property type="match status" value="1"/>
</dbReference>
<evidence type="ECO:0000256" key="14">
    <source>
        <dbReference type="SAM" id="MobiDB-lite"/>
    </source>
</evidence>
<feature type="compositionally biased region" description="Basic and acidic residues" evidence="14">
    <location>
        <begin position="655"/>
        <end position="664"/>
    </location>
</feature>
<evidence type="ECO:0000256" key="5">
    <source>
        <dbReference type="ARBA" id="ARBA00022676"/>
    </source>
</evidence>
<feature type="region of interest" description="Disordered" evidence="14">
    <location>
        <begin position="694"/>
        <end position="753"/>
    </location>
</feature>
<evidence type="ECO:0000256" key="12">
    <source>
        <dbReference type="ARBA" id="ARBA00034000"/>
    </source>
</evidence>
<dbReference type="InterPro" id="IPR001460">
    <property type="entry name" value="PCN-bd_Tpept"/>
</dbReference>
<comment type="similarity">
    <text evidence="1">In the C-terminal section; belongs to the transpeptidase family.</text>
</comment>
<comment type="catalytic activity">
    <reaction evidence="13">
        <text>[GlcNAc-(1-&gt;4)-Mur2Ac(oyl-L-Ala-gamma-D-Glu-L-Lys-D-Ala-D-Ala)](n)-di-trans,octa-cis-undecaprenyl diphosphate + beta-D-GlcNAc-(1-&gt;4)-Mur2Ac(oyl-L-Ala-gamma-D-Glu-L-Lys-D-Ala-D-Ala)-di-trans,octa-cis-undecaprenyl diphosphate = [GlcNAc-(1-&gt;4)-Mur2Ac(oyl-L-Ala-gamma-D-Glu-L-Lys-D-Ala-D-Ala)](n+1)-di-trans,octa-cis-undecaprenyl diphosphate + di-trans,octa-cis-undecaprenyl diphosphate + H(+)</text>
        <dbReference type="Rhea" id="RHEA:23708"/>
        <dbReference type="Rhea" id="RHEA-COMP:9602"/>
        <dbReference type="Rhea" id="RHEA-COMP:9603"/>
        <dbReference type="ChEBI" id="CHEBI:15378"/>
        <dbReference type="ChEBI" id="CHEBI:58405"/>
        <dbReference type="ChEBI" id="CHEBI:60033"/>
        <dbReference type="ChEBI" id="CHEBI:78435"/>
        <dbReference type="EC" id="2.4.99.28"/>
    </reaction>
</comment>
<dbReference type="OrthoDB" id="9766909at2"/>
<comment type="similarity">
    <text evidence="2">In the N-terminal section; belongs to the glycosyltransferase 51 family.</text>
</comment>
<dbReference type="InterPro" id="IPR036950">
    <property type="entry name" value="PBP_transglycosylase"/>
</dbReference>
<protein>
    <submittedName>
        <fullName evidence="18">Penicillin-binding protein</fullName>
    </submittedName>
</protein>
<feature type="compositionally biased region" description="Polar residues" evidence="14">
    <location>
        <begin position="740"/>
        <end position="753"/>
    </location>
</feature>
<keyword evidence="11" id="KW-0961">Cell wall biogenesis/degradation</keyword>
<keyword evidence="5" id="KW-0328">Glycosyltransferase</keyword>
<organism evidence="18 19">
    <name type="scientific">Bifidobacterium asteroides</name>
    <dbReference type="NCBI Taxonomy" id="1684"/>
    <lineage>
        <taxon>Bacteria</taxon>
        <taxon>Bacillati</taxon>
        <taxon>Actinomycetota</taxon>
        <taxon>Actinomycetes</taxon>
        <taxon>Bifidobacteriales</taxon>
        <taxon>Bifidobacteriaceae</taxon>
        <taxon>Bifidobacterium</taxon>
    </lineage>
</organism>